<accession>A0A834X1S1</accession>
<feature type="region of interest" description="Disordered" evidence="1">
    <location>
        <begin position="1"/>
        <end position="54"/>
    </location>
</feature>
<dbReference type="EMBL" id="JAAIUW010000004">
    <property type="protein sequence ID" value="KAF7836469.1"/>
    <property type="molecule type" value="Genomic_DNA"/>
</dbReference>
<sequence>MEEKAYRFERLAEGESESARRRTRAQVWADMLHNDKSREREQPKYSPTRHRLSI</sequence>
<dbReference type="Proteomes" id="UP000634136">
    <property type="component" value="Unassembled WGS sequence"/>
</dbReference>
<proteinExistence type="predicted"/>
<reference evidence="2" key="1">
    <citation type="submission" date="2020-09" db="EMBL/GenBank/DDBJ databases">
        <title>Genome-Enabled Discovery of Anthraquinone Biosynthesis in Senna tora.</title>
        <authorList>
            <person name="Kang S.-H."/>
            <person name="Pandey R.P."/>
            <person name="Lee C.-M."/>
            <person name="Sim J.-S."/>
            <person name="Jeong J.-T."/>
            <person name="Choi B.-S."/>
            <person name="Jung M."/>
            <person name="Ginzburg D."/>
            <person name="Zhao K."/>
            <person name="Won S.Y."/>
            <person name="Oh T.-J."/>
            <person name="Yu Y."/>
            <person name="Kim N.-H."/>
            <person name="Lee O.R."/>
            <person name="Lee T.-H."/>
            <person name="Bashyal P."/>
            <person name="Kim T.-S."/>
            <person name="Lee W.-H."/>
            <person name="Kawkins C."/>
            <person name="Kim C.-K."/>
            <person name="Kim J.S."/>
            <person name="Ahn B.O."/>
            <person name="Rhee S.Y."/>
            <person name="Sohng J.K."/>
        </authorList>
    </citation>
    <scope>NUCLEOTIDE SEQUENCE</scope>
    <source>
        <tissue evidence="2">Leaf</tissue>
    </source>
</reference>
<gene>
    <name evidence="2" type="ORF">G2W53_011328</name>
</gene>
<feature type="compositionally biased region" description="Basic and acidic residues" evidence="1">
    <location>
        <begin position="32"/>
        <end position="43"/>
    </location>
</feature>
<comment type="caution">
    <text evidence="2">The sequence shown here is derived from an EMBL/GenBank/DDBJ whole genome shotgun (WGS) entry which is preliminary data.</text>
</comment>
<evidence type="ECO:0000256" key="1">
    <source>
        <dbReference type="SAM" id="MobiDB-lite"/>
    </source>
</evidence>
<name>A0A834X1S1_9FABA</name>
<organism evidence="2 3">
    <name type="scientific">Senna tora</name>
    <dbReference type="NCBI Taxonomy" id="362788"/>
    <lineage>
        <taxon>Eukaryota</taxon>
        <taxon>Viridiplantae</taxon>
        <taxon>Streptophyta</taxon>
        <taxon>Embryophyta</taxon>
        <taxon>Tracheophyta</taxon>
        <taxon>Spermatophyta</taxon>
        <taxon>Magnoliopsida</taxon>
        <taxon>eudicotyledons</taxon>
        <taxon>Gunneridae</taxon>
        <taxon>Pentapetalae</taxon>
        <taxon>rosids</taxon>
        <taxon>fabids</taxon>
        <taxon>Fabales</taxon>
        <taxon>Fabaceae</taxon>
        <taxon>Caesalpinioideae</taxon>
        <taxon>Cassia clade</taxon>
        <taxon>Senna</taxon>
    </lineage>
</organism>
<protein>
    <submittedName>
        <fullName evidence="2">Uncharacterized protein</fullName>
    </submittedName>
</protein>
<keyword evidence="3" id="KW-1185">Reference proteome</keyword>
<evidence type="ECO:0000313" key="3">
    <source>
        <dbReference type="Proteomes" id="UP000634136"/>
    </source>
</evidence>
<feature type="compositionally biased region" description="Basic and acidic residues" evidence="1">
    <location>
        <begin position="1"/>
        <end position="20"/>
    </location>
</feature>
<dbReference type="AlphaFoldDB" id="A0A834X1S1"/>
<evidence type="ECO:0000313" key="2">
    <source>
        <dbReference type="EMBL" id="KAF7836469.1"/>
    </source>
</evidence>